<feature type="compositionally biased region" description="Acidic residues" evidence="1">
    <location>
        <begin position="237"/>
        <end position="246"/>
    </location>
</feature>
<dbReference type="EMBL" id="ML178823">
    <property type="protein sequence ID" value="TFL02191.1"/>
    <property type="molecule type" value="Genomic_DNA"/>
</dbReference>
<gene>
    <name evidence="2" type="ORF">BDV98DRAFT_566858</name>
</gene>
<evidence type="ECO:0000256" key="1">
    <source>
        <dbReference type="SAM" id="MobiDB-lite"/>
    </source>
</evidence>
<feature type="region of interest" description="Disordered" evidence="1">
    <location>
        <begin position="213"/>
        <end position="248"/>
    </location>
</feature>
<keyword evidence="3" id="KW-1185">Reference proteome</keyword>
<dbReference type="Pfam" id="PF08615">
    <property type="entry name" value="RNase_H2_suC"/>
    <property type="match status" value="1"/>
</dbReference>
<organism evidence="2 3">
    <name type="scientific">Pterulicium gracile</name>
    <dbReference type="NCBI Taxonomy" id="1884261"/>
    <lineage>
        <taxon>Eukaryota</taxon>
        <taxon>Fungi</taxon>
        <taxon>Dikarya</taxon>
        <taxon>Basidiomycota</taxon>
        <taxon>Agaricomycotina</taxon>
        <taxon>Agaricomycetes</taxon>
        <taxon>Agaricomycetidae</taxon>
        <taxon>Agaricales</taxon>
        <taxon>Pleurotineae</taxon>
        <taxon>Pterulaceae</taxon>
        <taxon>Pterulicium</taxon>
    </lineage>
</organism>
<dbReference type="Gene3D" id="2.40.128.680">
    <property type="match status" value="1"/>
</dbReference>
<protein>
    <submittedName>
        <fullName evidence="2">Ribonuclease H2, subunit C</fullName>
    </submittedName>
</protein>
<dbReference type="PANTHER" id="PTHR47204:SF1">
    <property type="entry name" value="RIBONUCLEASE H2 SUBUNIT C"/>
    <property type="match status" value="1"/>
</dbReference>
<dbReference type="AlphaFoldDB" id="A0A5C3QNT7"/>
<dbReference type="CDD" id="cd09271">
    <property type="entry name" value="RNase_H2-C"/>
    <property type="match status" value="1"/>
</dbReference>
<dbReference type="PANTHER" id="PTHR47204">
    <property type="entry name" value="OS02G0168900 PROTEIN"/>
    <property type="match status" value="1"/>
</dbReference>
<evidence type="ECO:0000313" key="2">
    <source>
        <dbReference type="EMBL" id="TFL02191.1"/>
    </source>
</evidence>
<feature type="region of interest" description="Disordered" evidence="1">
    <location>
        <begin position="134"/>
        <end position="159"/>
    </location>
</feature>
<feature type="compositionally biased region" description="Low complexity" evidence="1">
    <location>
        <begin position="213"/>
        <end position="228"/>
    </location>
</feature>
<name>A0A5C3QNT7_9AGAR</name>
<dbReference type="GO" id="GO:0032299">
    <property type="term" value="C:ribonuclease H2 complex"/>
    <property type="evidence" value="ECO:0007669"/>
    <property type="project" value="InterPro"/>
</dbReference>
<proteinExistence type="predicted"/>
<evidence type="ECO:0000313" key="3">
    <source>
        <dbReference type="Proteomes" id="UP000305067"/>
    </source>
</evidence>
<dbReference type="OrthoDB" id="6222486at2759"/>
<dbReference type="InterPro" id="IPR013924">
    <property type="entry name" value="RNase_H2_suC"/>
</dbReference>
<dbReference type="Proteomes" id="UP000305067">
    <property type="component" value="Unassembled WGS sequence"/>
</dbReference>
<sequence length="297" mass="31002">MPSPSSGPSTLKLALPTQNAPTEILPPNLMPFHISYSGKAPISTYLRVKDAPSAVGMPSVTETAGTTEGVALNNPLEAKDATKDATNASGPAAGEGSASTVLMRSDSVATILGAQDDAEMTIPVENTVSTIDAPTISTTSSSTTIAASSSSSSTTTVAPKDSVADVSASLATLEIPSTGQGKRTVSAFRGRKIYGLDVELPEGYTGVVLRKPAAAAPAPSTNSRTRSSQRNKRVEAMEVDEEEEEGGNIRELQVSSRFSAFTLWHPDIPVVERDDVYLRSIREWTALAAVIHETGAD</sequence>
<accession>A0A5C3QNT7</accession>
<reference evidence="2 3" key="1">
    <citation type="journal article" date="2019" name="Nat. Ecol. Evol.">
        <title>Megaphylogeny resolves global patterns of mushroom evolution.</title>
        <authorList>
            <person name="Varga T."/>
            <person name="Krizsan K."/>
            <person name="Foldi C."/>
            <person name="Dima B."/>
            <person name="Sanchez-Garcia M."/>
            <person name="Sanchez-Ramirez S."/>
            <person name="Szollosi G.J."/>
            <person name="Szarkandi J.G."/>
            <person name="Papp V."/>
            <person name="Albert L."/>
            <person name="Andreopoulos W."/>
            <person name="Angelini C."/>
            <person name="Antonin V."/>
            <person name="Barry K.W."/>
            <person name="Bougher N.L."/>
            <person name="Buchanan P."/>
            <person name="Buyck B."/>
            <person name="Bense V."/>
            <person name="Catcheside P."/>
            <person name="Chovatia M."/>
            <person name="Cooper J."/>
            <person name="Damon W."/>
            <person name="Desjardin D."/>
            <person name="Finy P."/>
            <person name="Geml J."/>
            <person name="Haridas S."/>
            <person name="Hughes K."/>
            <person name="Justo A."/>
            <person name="Karasinski D."/>
            <person name="Kautmanova I."/>
            <person name="Kiss B."/>
            <person name="Kocsube S."/>
            <person name="Kotiranta H."/>
            <person name="LaButti K.M."/>
            <person name="Lechner B.E."/>
            <person name="Liimatainen K."/>
            <person name="Lipzen A."/>
            <person name="Lukacs Z."/>
            <person name="Mihaltcheva S."/>
            <person name="Morgado L.N."/>
            <person name="Niskanen T."/>
            <person name="Noordeloos M.E."/>
            <person name="Ohm R.A."/>
            <person name="Ortiz-Santana B."/>
            <person name="Ovrebo C."/>
            <person name="Racz N."/>
            <person name="Riley R."/>
            <person name="Savchenko A."/>
            <person name="Shiryaev A."/>
            <person name="Soop K."/>
            <person name="Spirin V."/>
            <person name="Szebenyi C."/>
            <person name="Tomsovsky M."/>
            <person name="Tulloss R.E."/>
            <person name="Uehling J."/>
            <person name="Grigoriev I.V."/>
            <person name="Vagvolgyi C."/>
            <person name="Papp T."/>
            <person name="Martin F.M."/>
            <person name="Miettinen O."/>
            <person name="Hibbett D.S."/>
            <person name="Nagy L.G."/>
        </authorList>
    </citation>
    <scope>NUCLEOTIDE SEQUENCE [LARGE SCALE GENOMIC DNA]</scope>
    <source>
        <strain evidence="2 3">CBS 309.79</strain>
    </source>
</reference>
<dbReference type="STRING" id="1884261.A0A5C3QNT7"/>
<feature type="compositionally biased region" description="Low complexity" evidence="1">
    <location>
        <begin position="134"/>
        <end position="156"/>
    </location>
</feature>
<dbReference type="GO" id="GO:0006401">
    <property type="term" value="P:RNA catabolic process"/>
    <property type="evidence" value="ECO:0007669"/>
    <property type="project" value="InterPro"/>
</dbReference>